<reference evidence="4 5" key="1">
    <citation type="submission" date="2020-08" db="EMBL/GenBank/DDBJ databases">
        <title>Genome public.</title>
        <authorList>
            <person name="Liu C."/>
            <person name="Sun Q."/>
        </authorList>
    </citation>
    <scope>NUCLEOTIDE SEQUENCE [LARGE SCALE GENOMIC DNA]</scope>
    <source>
        <strain evidence="4 5">3_YM_SP_D4_24.mj</strain>
    </source>
</reference>
<accession>A0ABR7PDK3</accession>
<organism evidence="4 5">
    <name type="scientific">Blautia stercoris</name>
    <dbReference type="NCBI Taxonomy" id="871664"/>
    <lineage>
        <taxon>Bacteria</taxon>
        <taxon>Bacillati</taxon>
        <taxon>Bacillota</taxon>
        <taxon>Clostridia</taxon>
        <taxon>Lachnospirales</taxon>
        <taxon>Lachnospiraceae</taxon>
        <taxon>Blautia</taxon>
    </lineage>
</organism>
<dbReference type="InterPro" id="IPR036390">
    <property type="entry name" value="WH_DNA-bd_sf"/>
</dbReference>
<comment type="function">
    <text evidence="1">Transcriptional repressor of xylose-utilizing enzymes.</text>
</comment>
<dbReference type="Gene3D" id="3.30.420.40">
    <property type="match status" value="2"/>
</dbReference>
<proteinExistence type="inferred from homology"/>
<dbReference type="EMBL" id="JACRTP010000006">
    <property type="protein sequence ID" value="MBC8629515.1"/>
    <property type="molecule type" value="Genomic_DNA"/>
</dbReference>
<comment type="similarity">
    <text evidence="2">Belongs to the ROK (NagC/XylR) family.</text>
</comment>
<dbReference type="InterPro" id="IPR036388">
    <property type="entry name" value="WH-like_DNA-bd_sf"/>
</dbReference>
<sequence>MSERGVTTITLKQINKEKVYQYIYRTKQTSKLQIVQDLKMGLSTVSQNLNVLEEEGLIQRDGYFESTGGRKAQVIQIVSDVRISIGIGILKKMFHIVAIDLYGKVIAKDTIDLDYSDTEEYYEKVANKIDEFIEEYKYQKERILGVSIATQGIISPDGSGVMYGTIMNNVKMRMSDFSSKLPYPCRLVHDSKAAAYLELWNHSELDSAVVFLLNRNLGGAIITNRKVHEGSFMHSGVIEHICINSDGPLCYCGNRGCLETYCSANSLSEIAGMSIKEFFEKLRENKEENIKQIWKEYLKHLAFAMRNLNLVVDGPIIISGYLAPYFMENDLNYLLKQINLSLPFDFPKENLIVGTNGQYTPAIGAALFYVKKFIDGIAPTI</sequence>
<evidence type="ECO:0000256" key="3">
    <source>
        <dbReference type="ARBA" id="ARBA00022629"/>
    </source>
</evidence>
<protein>
    <submittedName>
        <fullName evidence="4">ROK family transcriptional regulator</fullName>
    </submittedName>
</protein>
<keyword evidence="5" id="KW-1185">Reference proteome</keyword>
<comment type="caution">
    <text evidence="4">The sequence shown here is derived from an EMBL/GenBank/DDBJ whole genome shotgun (WGS) entry which is preliminary data.</text>
</comment>
<evidence type="ECO:0000256" key="2">
    <source>
        <dbReference type="ARBA" id="ARBA00006479"/>
    </source>
</evidence>
<dbReference type="PANTHER" id="PTHR18964:SF149">
    <property type="entry name" value="BIFUNCTIONAL UDP-N-ACETYLGLUCOSAMINE 2-EPIMERASE_N-ACETYLMANNOSAMINE KINASE"/>
    <property type="match status" value="1"/>
</dbReference>
<dbReference type="Pfam" id="PF00480">
    <property type="entry name" value="ROK"/>
    <property type="match status" value="1"/>
</dbReference>
<gene>
    <name evidence="4" type="ORF">H8712_13045</name>
</gene>
<evidence type="ECO:0000256" key="1">
    <source>
        <dbReference type="ARBA" id="ARBA00002486"/>
    </source>
</evidence>
<keyword evidence="3" id="KW-0119">Carbohydrate metabolism</keyword>
<dbReference type="PANTHER" id="PTHR18964">
    <property type="entry name" value="ROK (REPRESSOR, ORF, KINASE) FAMILY"/>
    <property type="match status" value="1"/>
</dbReference>
<keyword evidence="3" id="KW-0859">Xylose metabolism</keyword>
<evidence type="ECO:0000313" key="4">
    <source>
        <dbReference type="EMBL" id="MBC8629515.1"/>
    </source>
</evidence>
<evidence type="ECO:0000313" key="5">
    <source>
        <dbReference type="Proteomes" id="UP000661649"/>
    </source>
</evidence>
<dbReference type="InterPro" id="IPR000600">
    <property type="entry name" value="ROK"/>
</dbReference>
<dbReference type="SUPFAM" id="SSF53067">
    <property type="entry name" value="Actin-like ATPase domain"/>
    <property type="match status" value="1"/>
</dbReference>
<dbReference type="Gene3D" id="1.10.10.10">
    <property type="entry name" value="Winged helix-like DNA-binding domain superfamily/Winged helix DNA-binding domain"/>
    <property type="match status" value="1"/>
</dbReference>
<name>A0ABR7PDK3_9FIRM</name>
<dbReference type="RefSeq" id="WP_187559044.1">
    <property type="nucleotide sequence ID" value="NZ_JACRTP010000006.1"/>
</dbReference>
<dbReference type="InterPro" id="IPR043129">
    <property type="entry name" value="ATPase_NBD"/>
</dbReference>
<dbReference type="SUPFAM" id="SSF46785">
    <property type="entry name" value="Winged helix' DNA-binding domain"/>
    <property type="match status" value="1"/>
</dbReference>
<dbReference type="Proteomes" id="UP000661649">
    <property type="component" value="Unassembled WGS sequence"/>
</dbReference>